<keyword evidence="3" id="KW-1185">Reference proteome</keyword>
<dbReference type="Proteomes" id="UP000596661">
    <property type="component" value="Unassembled WGS sequence"/>
</dbReference>
<proteinExistence type="predicted"/>
<reference evidence="2" key="1">
    <citation type="submission" date="2021-03" db="UniProtKB">
        <authorList>
            <consortium name="EnsemblPlants"/>
        </authorList>
    </citation>
    <scope>IDENTIFICATION</scope>
</reference>
<evidence type="ECO:0000256" key="1">
    <source>
        <dbReference type="SAM" id="MobiDB-lite"/>
    </source>
</evidence>
<protein>
    <submittedName>
        <fullName evidence="2">Uncharacterized protein</fullName>
    </submittedName>
</protein>
<dbReference type="EMBL" id="UZAU01000821">
    <property type="status" value="NOT_ANNOTATED_CDS"/>
    <property type="molecule type" value="Genomic_DNA"/>
</dbReference>
<dbReference type="AlphaFoldDB" id="A0A803QK10"/>
<accession>A0A803QK10</accession>
<name>A0A803QK10_CANSA</name>
<organism evidence="2 3">
    <name type="scientific">Cannabis sativa</name>
    <name type="common">Hemp</name>
    <name type="synonym">Marijuana</name>
    <dbReference type="NCBI Taxonomy" id="3483"/>
    <lineage>
        <taxon>Eukaryota</taxon>
        <taxon>Viridiplantae</taxon>
        <taxon>Streptophyta</taxon>
        <taxon>Embryophyta</taxon>
        <taxon>Tracheophyta</taxon>
        <taxon>Spermatophyta</taxon>
        <taxon>Magnoliopsida</taxon>
        <taxon>eudicotyledons</taxon>
        <taxon>Gunneridae</taxon>
        <taxon>Pentapetalae</taxon>
        <taxon>rosids</taxon>
        <taxon>fabids</taxon>
        <taxon>Rosales</taxon>
        <taxon>Cannabaceae</taxon>
        <taxon>Cannabis</taxon>
    </lineage>
</organism>
<sequence length="182" mass="20988">MAKTRAKMQGKLNHDAKNPRKTKKKGHVRDLLQWKKIKMYYNSMEFSEDEGDIHALRTAKLDEEDLFRPPLSPRSPLHQIKPQEEIQADFDFFLSTNRRCATSIAQGNSNTPLVLRSGSVVRNLENSFKNSEQDTKAKVKITMEDIKDEVEFRRHSIVCYVLEPSSFISDRGLYSKGLEGRS</sequence>
<evidence type="ECO:0000313" key="2">
    <source>
        <dbReference type="EnsemblPlants" id="cds.evm.model.10.1529"/>
    </source>
</evidence>
<evidence type="ECO:0000313" key="3">
    <source>
        <dbReference type="Proteomes" id="UP000596661"/>
    </source>
</evidence>
<dbReference type="EnsemblPlants" id="evm.model.10.1529">
    <property type="protein sequence ID" value="cds.evm.model.10.1529"/>
    <property type="gene ID" value="evm.TU.10.1529"/>
</dbReference>
<feature type="region of interest" description="Disordered" evidence="1">
    <location>
        <begin position="1"/>
        <end position="28"/>
    </location>
</feature>
<dbReference type="Gramene" id="evm.model.10.1529">
    <property type="protein sequence ID" value="cds.evm.model.10.1529"/>
    <property type="gene ID" value="evm.TU.10.1529"/>
</dbReference>